<evidence type="ECO:0000313" key="2">
    <source>
        <dbReference type="EMBL" id="EJK63729.1"/>
    </source>
</evidence>
<keyword evidence="3" id="KW-1185">Reference proteome</keyword>
<feature type="transmembrane region" description="Helical" evidence="1">
    <location>
        <begin position="23"/>
        <end position="42"/>
    </location>
</feature>
<name>K0SFI3_THAOC</name>
<keyword evidence="1" id="KW-0472">Membrane</keyword>
<accession>K0SFI3</accession>
<organism evidence="2 3">
    <name type="scientific">Thalassiosira oceanica</name>
    <name type="common">Marine diatom</name>
    <dbReference type="NCBI Taxonomy" id="159749"/>
    <lineage>
        <taxon>Eukaryota</taxon>
        <taxon>Sar</taxon>
        <taxon>Stramenopiles</taxon>
        <taxon>Ochrophyta</taxon>
        <taxon>Bacillariophyta</taxon>
        <taxon>Coscinodiscophyceae</taxon>
        <taxon>Thalassiosirophycidae</taxon>
        <taxon>Thalassiosirales</taxon>
        <taxon>Thalassiosiraceae</taxon>
        <taxon>Thalassiosira</taxon>
    </lineage>
</organism>
<feature type="transmembrane region" description="Helical" evidence="1">
    <location>
        <begin position="95"/>
        <end position="112"/>
    </location>
</feature>
<dbReference type="Proteomes" id="UP000266841">
    <property type="component" value="Unassembled WGS sequence"/>
</dbReference>
<sequence>MPISGARASPAWRNPFARDPPTYWFKLSVAIYIVAMIPYLLASLSYAQFWKISQAEYDGLSLAGAVTFLINALFDFWVSWRLGGPICGHGQGQEWFMIGSMLYITASVFYFVGPLLDTIDTDGRFANTSLMLYITAAFVFVFHALVCLVGTYTDKMDPETRKTYFIECKCRRWQDFDWYTLADLTFMGCAIFDVFYMMGVLEALDTDVISNANWMLNAMIYMIAAFSDDFGAASQSNENSDGALSLLSEHQDE</sequence>
<dbReference type="AlphaFoldDB" id="K0SFI3"/>
<reference evidence="2 3" key="1">
    <citation type="journal article" date="2012" name="Genome Biol.">
        <title>Genome and low-iron response of an oceanic diatom adapted to chronic iron limitation.</title>
        <authorList>
            <person name="Lommer M."/>
            <person name="Specht M."/>
            <person name="Roy A.S."/>
            <person name="Kraemer L."/>
            <person name="Andreson R."/>
            <person name="Gutowska M.A."/>
            <person name="Wolf J."/>
            <person name="Bergner S.V."/>
            <person name="Schilhabel M.B."/>
            <person name="Klostermeier U.C."/>
            <person name="Beiko R.G."/>
            <person name="Rosenstiel P."/>
            <person name="Hippler M."/>
            <person name="Laroche J."/>
        </authorList>
    </citation>
    <scope>NUCLEOTIDE SEQUENCE [LARGE SCALE GENOMIC DNA]</scope>
    <source>
        <strain evidence="2 3">CCMP1005</strain>
    </source>
</reference>
<proteinExistence type="predicted"/>
<feature type="transmembrane region" description="Helical" evidence="1">
    <location>
        <begin position="62"/>
        <end position="83"/>
    </location>
</feature>
<protein>
    <submittedName>
        <fullName evidence="2">Uncharacterized protein</fullName>
    </submittedName>
</protein>
<evidence type="ECO:0000256" key="1">
    <source>
        <dbReference type="SAM" id="Phobius"/>
    </source>
</evidence>
<keyword evidence="1" id="KW-0812">Transmembrane</keyword>
<feature type="transmembrane region" description="Helical" evidence="1">
    <location>
        <begin position="132"/>
        <end position="152"/>
    </location>
</feature>
<comment type="caution">
    <text evidence="2">The sequence shown here is derived from an EMBL/GenBank/DDBJ whole genome shotgun (WGS) entry which is preliminary data.</text>
</comment>
<evidence type="ECO:0000313" key="3">
    <source>
        <dbReference type="Proteomes" id="UP000266841"/>
    </source>
</evidence>
<gene>
    <name evidence="2" type="ORF">THAOC_15597</name>
</gene>
<dbReference type="EMBL" id="AGNL01018044">
    <property type="protein sequence ID" value="EJK63729.1"/>
    <property type="molecule type" value="Genomic_DNA"/>
</dbReference>
<keyword evidence="1" id="KW-1133">Transmembrane helix</keyword>